<keyword evidence="2" id="KW-1185">Reference proteome</keyword>
<sequence>MYSAIRYALSQFQGKPVLLLSRKSGDNKVVIPAAVRRGQEKPGENSERFHSLTLGSVFVNLDTSLFINKNDWEQRDSAAARVRVSQQPPSVAFKMKGYELGRNMSSRKLWIASSYLLKPRFLNGGSGEAKGLPKSIRDKSLSELELHNDESVVSVSGLPHLSEHVAELFTLPLGADVGAQTTLQELQRALVL</sequence>
<accession>A0ACC0KFK8</accession>
<dbReference type="EMBL" id="CM046105">
    <property type="protein sequence ID" value="KAI8435326.1"/>
    <property type="molecule type" value="Genomic_DNA"/>
</dbReference>
<comment type="caution">
    <text evidence="1">The sequence shown here is derived from an EMBL/GenBank/DDBJ whole genome shotgun (WGS) entry which is preliminary data.</text>
</comment>
<evidence type="ECO:0000313" key="2">
    <source>
        <dbReference type="Proteomes" id="UP001064048"/>
    </source>
</evidence>
<evidence type="ECO:0000313" key="1">
    <source>
        <dbReference type="EMBL" id="KAI8435326.1"/>
    </source>
</evidence>
<organism evidence="1 2">
    <name type="scientific">Choristoneura fumiferana</name>
    <name type="common">Spruce budworm moth</name>
    <name type="synonym">Archips fumiferana</name>
    <dbReference type="NCBI Taxonomy" id="7141"/>
    <lineage>
        <taxon>Eukaryota</taxon>
        <taxon>Metazoa</taxon>
        <taxon>Ecdysozoa</taxon>
        <taxon>Arthropoda</taxon>
        <taxon>Hexapoda</taxon>
        <taxon>Insecta</taxon>
        <taxon>Pterygota</taxon>
        <taxon>Neoptera</taxon>
        <taxon>Endopterygota</taxon>
        <taxon>Lepidoptera</taxon>
        <taxon>Glossata</taxon>
        <taxon>Ditrysia</taxon>
        <taxon>Tortricoidea</taxon>
        <taxon>Tortricidae</taxon>
        <taxon>Tortricinae</taxon>
        <taxon>Choristoneura</taxon>
    </lineage>
</organism>
<gene>
    <name evidence="1" type="ORF">MSG28_003651</name>
</gene>
<protein>
    <submittedName>
        <fullName evidence="1">Uncharacterized protein</fullName>
    </submittedName>
</protein>
<proteinExistence type="predicted"/>
<dbReference type="Proteomes" id="UP001064048">
    <property type="component" value="Chromosome 5"/>
</dbReference>
<reference evidence="1 2" key="1">
    <citation type="journal article" date="2022" name="Genome Biol. Evol.">
        <title>The Spruce Budworm Genome: Reconstructing the Evolutionary History of Antifreeze Proteins.</title>
        <authorList>
            <person name="Beliveau C."/>
            <person name="Gagne P."/>
            <person name="Picq S."/>
            <person name="Vernygora O."/>
            <person name="Keeling C.I."/>
            <person name="Pinkney K."/>
            <person name="Doucet D."/>
            <person name="Wen F."/>
            <person name="Johnston J.S."/>
            <person name="Maaroufi H."/>
            <person name="Boyle B."/>
            <person name="Laroche J."/>
            <person name="Dewar K."/>
            <person name="Juretic N."/>
            <person name="Blackburn G."/>
            <person name="Nisole A."/>
            <person name="Brunet B."/>
            <person name="Brandao M."/>
            <person name="Lumley L."/>
            <person name="Duan J."/>
            <person name="Quan G."/>
            <person name="Lucarotti C.J."/>
            <person name="Roe A.D."/>
            <person name="Sperling F.A.H."/>
            <person name="Levesque R.C."/>
            <person name="Cusson M."/>
        </authorList>
    </citation>
    <scope>NUCLEOTIDE SEQUENCE [LARGE SCALE GENOMIC DNA]</scope>
    <source>
        <strain evidence="1">Glfc:IPQL:Cfum</strain>
    </source>
</reference>
<name>A0ACC0KFK8_CHOFU</name>